<organism evidence="1 2">
    <name type="scientific">Sphingobacterium cellulitidis</name>
    <dbReference type="NCBI Taxonomy" id="1768011"/>
    <lineage>
        <taxon>Bacteria</taxon>
        <taxon>Pseudomonadati</taxon>
        <taxon>Bacteroidota</taxon>
        <taxon>Sphingobacteriia</taxon>
        <taxon>Sphingobacteriales</taxon>
        <taxon>Sphingobacteriaceae</taxon>
        <taxon>Sphingobacterium</taxon>
    </lineage>
</organism>
<proteinExistence type="predicted"/>
<evidence type="ECO:0008006" key="3">
    <source>
        <dbReference type="Google" id="ProtNLM"/>
    </source>
</evidence>
<evidence type="ECO:0000313" key="2">
    <source>
        <dbReference type="Proteomes" id="UP000614460"/>
    </source>
</evidence>
<gene>
    <name evidence="1" type="ORF">GCM10011516_36840</name>
</gene>
<sequence length="227" mass="25638">MLKMIRKTTLVAITGFICLFLTSCFDVVEEIDMKSNGSGSIVGTLNMSKSRTKVSSLMKLDKIDGFKIPNQAEIRKEVTTIVQLLKNTKGISNVDYRLDFNNYIASISCDFQNVQALNSYTETLSKHFKTKLNTYSSYSFNSSNKTFVRNYKYSSEAKKEFDKLNPENQKTFDQAFYTSIYRFQNPVVKQDNTNGKVSGNKQAVMVKVSVPSLINGKANLSNNITLK</sequence>
<reference evidence="1" key="2">
    <citation type="submission" date="2020-09" db="EMBL/GenBank/DDBJ databases">
        <authorList>
            <person name="Sun Q."/>
            <person name="Zhou Y."/>
        </authorList>
    </citation>
    <scope>NUCLEOTIDE SEQUENCE</scope>
    <source>
        <strain evidence="1">CGMCC 1.15966</strain>
    </source>
</reference>
<dbReference type="EMBL" id="BMKM01000020">
    <property type="protein sequence ID" value="GGE35974.1"/>
    <property type="molecule type" value="Genomic_DNA"/>
</dbReference>
<protein>
    <recommendedName>
        <fullName evidence="3">Lipoprotein</fullName>
    </recommendedName>
</protein>
<accession>A0A8H9G270</accession>
<evidence type="ECO:0000313" key="1">
    <source>
        <dbReference type="EMBL" id="GGE35974.1"/>
    </source>
</evidence>
<keyword evidence="2" id="KW-1185">Reference proteome</keyword>
<name>A0A8H9G270_9SPHI</name>
<dbReference type="AlphaFoldDB" id="A0A8H9G270"/>
<dbReference type="PROSITE" id="PS51257">
    <property type="entry name" value="PROKAR_LIPOPROTEIN"/>
    <property type="match status" value="1"/>
</dbReference>
<dbReference type="Proteomes" id="UP000614460">
    <property type="component" value="Unassembled WGS sequence"/>
</dbReference>
<comment type="caution">
    <text evidence="1">The sequence shown here is derived from an EMBL/GenBank/DDBJ whole genome shotgun (WGS) entry which is preliminary data.</text>
</comment>
<reference evidence="1" key="1">
    <citation type="journal article" date="2014" name="Int. J. Syst. Evol. Microbiol.">
        <title>Complete genome sequence of Corynebacterium casei LMG S-19264T (=DSM 44701T), isolated from a smear-ripened cheese.</title>
        <authorList>
            <consortium name="US DOE Joint Genome Institute (JGI-PGF)"/>
            <person name="Walter F."/>
            <person name="Albersmeier A."/>
            <person name="Kalinowski J."/>
            <person name="Ruckert C."/>
        </authorList>
    </citation>
    <scope>NUCLEOTIDE SEQUENCE</scope>
    <source>
        <strain evidence="1">CGMCC 1.15966</strain>
    </source>
</reference>